<keyword evidence="2 5" id="KW-0808">Transferase</keyword>
<name>A0A928V6F5_9GAMM</name>
<dbReference type="RefSeq" id="WP_193909792.1">
    <property type="nucleotide sequence ID" value="NZ_PRDL01000001.1"/>
</dbReference>
<evidence type="ECO:0000313" key="8">
    <source>
        <dbReference type="Proteomes" id="UP000652567"/>
    </source>
</evidence>
<keyword evidence="1 5" id="KW-0489">Methyltransferase</keyword>
<comment type="caution">
    <text evidence="5">Lacks conserved residue(s) required for the propagation of feature annotation.</text>
</comment>
<dbReference type="InterPro" id="IPR029063">
    <property type="entry name" value="SAM-dependent_MTases_sf"/>
</dbReference>
<keyword evidence="8" id="KW-1185">Reference proteome</keyword>
<dbReference type="PANTHER" id="PTHR22807:SF53">
    <property type="entry name" value="RIBOSOMAL RNA SMALL SUBUNIT METHYLTRANSFERASE B-RELATED"/>
    <property type="match status" value="1"/>
</dbReference>
<organism evidence="7 8">
    <name type="scientific">Cellvibrio polysaccharolyticus</name>
    <dbReference type="NCBI Taxonomy" id="2082724"/>
    <lineage>
        <taxon>Bacteria</taxon>
        <taxon>Pseudomonadati</taxon>
        <taxon>Pseudomonadota</taxon>
        <taxon>Gammaproteobacteria</taxon>
        <taxon>Cellvibrionales</taxon>
        <taxon>Cellvibrionaceae</taxon>
        <taxon>Cellvibrio</taxon>
    </lineage>
</organism>
<comment type="caution">
    <text evidence="7">The sequence shown here is derived from an EMBL/GenBank/DDBJ whole genome shotgun (WGS) entry which is preliminary data.</text>
</comment>
<gene>
    <name evidence="7" type="ORF">C4F51_11235</name>
</gene>
<comment type="similarity">
    <text evidence="5">Belongs to the class I-like SAM-binding methyltransferase superfamily. RsmB/NOP family.</text>
</comment>
<feature type="binding site" evidence="5">
    <location>
        <position position="311"/>
    </location>
    <ligand>
        <name>S-adenosyl-L-methionine</name>
        <dbReference type="ChEBI" id="CHEBI:59789"/>
    </ligand>
</feature>
<dbReference type="GO" id="GO:0001510">
    <property type="term" value="P:RNA methylation"/>
    <property type="evidence" value="ECO:0007669"/>
    <property type="project" value="InterPro"/>
</dbReference>
<sequence>MTPNLTTDYEFLVSLWFQWLDQPQWQPLDRWLKSQKKMSRDPLQAGIAMHAAMRFLHLACALESAYKNPQETLDIQAWDQSWSLADIKKVPAQALWYWVALRAAEGQQATVAAPKKLRDAHQRHQFFLQWRARSEADHNNAHYWLWQGVRPSLKPLLDERARQSHWSTESYQTFLDKQTVQPPLWLRLQHGVKANSVVAGLRHSGIHASETDDGISVQGGKNIVTSQAYREGDIEIQDLASQQIAAAIAVKPGQKVWDACAGAGGKTLAIAARMDNKGVVVATDLQAFKLEEIKRRAKRAEFFNIRTFPWDGEAPLRLPAEVARQAGFDWVLVDAPCSSSGTWRRNPDARWHFNPQSMDSLLQLQQQLLHQASASVRPAGALVYATCSWCVVENEEQVEKFLAAHPTFALESMTLTGAPEKDADTMFVAVLRRV</sequence>
<dbReference type="CDD" id="cd02440">
    <property type="entry name" value="AdoMet_MTases"/>
    <property type="match status" value="1"/>
</dbReference>
<dbReference type="EMBL" id="PRDL01000001">
    <property type="protein sequence ID" value="MBE8717756.1"/>
    <property type="molecule type" value="Genomic_DNA"/>
</dbReference>
<reference evidence="7" key="1">
    <citation type="submission" date="2018-07" db="EMBL/GenBank/DDBJ databases">
        <title>Genome assembly of strain Ka43.</title>
        <authorList>
            <person name="Kukolya J."/>
            <person name="Nagy I."/>
            <person name="Horvath B."/>
            <person name="Toth A."/>
        </authorList>
    </citation>
    <scope>NUCLEOTIDE SEQUENCE</scope>
    <source>
        <strain evidence="7">KB43</strain>
    </source>
</reference>
<dbReference type="PANTHER" id="PTHR22807">
    <property type="entry name" value="NOP2 YEAST -RELATED NOL1/NOP2/FMU SUN DOMAIN-CONTAINING"/>
    <property type="match status" value="1"/>
</dbReference>
<evidence type="ECO:0000256" key="3">
    <source>
        <dbReference type="ARBA" id="ARBA00022691"/>
    </source>
</evidence>
<accession>A0A928V6F5</accession>
<feature type="domain" description="SAM-dependent MTase RsmB/NOP-type" evidence="6">
    <location>
        <begin position="156"/>
        <end position="434"/>
    </location>
</feature>
<dbReference type="Pfam" id="PF01189">
    <property type="entry name" value="Methyltr_RsmB-F"/>
    <property type="match status" value="1"/>
</dbReference>
<evidence type="ECO:0000256" key="5">
    <source>
        <dbReference type="PROSITE-ProRule" id="PRU01023"/>
    </source>
</evidence>
<dbReference type="InterPro" id="IPR049560">
    <property type="entry name" value="MeTrfase_RsmB-F_NOP2_cat"/>
</dbReference>
<evidence type="ECO:0000256" key="1">
    <source>
        <dbReference type="ARBA" id="ARBA00022603"/>
    </source>
</evidence>
<protein>
    <submittedName>
        <fullName evidence="7">RsmB/NOP family class I SAM-dependent RNA methyltransferase</fullName>
    </submittedName>
</protein>
<dbReference type="SUPFAM" id="SSF53335">
    <property type="entry name" value="S-adenosyl-L-methionine-dependent methyltransferases"/>
    <property type="match status" value="1"/>
</dbReference>
<dbReference type="InterPro" id="IPR023267">
    <property type="entry name" value="RCMT"/>
</dbReference>
<evidence type="ECO:0000256" key="2">
    <source>
        <dbReference type="ARBA" id="ARBA00022679"/>
    </source>
</evidence>
<evidence type="ECO:0000259" key="6">
    <source>
        <dbReference type="PROSITE" id="PS51686"/>
    </source>
</evidence>
<keyword evidence="4 5" id="KW-0694">RNA-binding</keyword>
<dbReference type="PROSITE" id="PS51686">
    <property type="entry name" value="SAM_MT_RSMB_NOP"/>
    <property type="match status" value="1"/>
</dbReference>
<dbReference type="InterPro" id="IPR001678">
    <property type="entry name" value="MeTrfase_RsmB-F_NOP2_dom"/>
</dbReference>
<dbReference type="Gene3D" id="3.40.50.150">
    <property type="entry name" value="Vaccinia Virus protein VP39"/>
    <property type="match status" value="1"/>
</dbReference>
<dbReference type="GO" id="GO:0003723">
    <property type="term" value="F:RNA binding"/>
    <property type="evidence" value="ECO:0007669"/>
    <property type="project" value="UniProtKB-UniRule"/>
</dbReference>
<feature type="binding site" evidence="5">
    <location>
        <position position="284"/>
    </location>
    <ligand>
        <name>S-adenosyl-L-methionine</name>
        <dbReference type="ChEBI" id="CHEBI:59789"/>
    </ligand>
</feature>
<evidence type="ECO:0000313" key="7">
    <source>
        <dbReference type="EMBL" id="MBE8717756.1"/>
    </source>
</evidence>
<dbReference type="GO" id="GO:0008173">
    <property type="term" value="F:RNA methyltransferase activity"/>
    <property type="evidence" value="ECO:0007669"/>
    <property type="project" value="InterPro"/>
</dbReference>
<feature type="binding site" evidence="5">
    <location>
        <position position="334"/>
    </location>
    <ligand>
        <name>S-adenosyl-L-methionine</name>
        <dbReference type="ChEBI" id="CHEBI:59789"/>
    </ligand>
</feature>
<keyword evidence="3 5" id="KW-0949">S-adenosyl-L-methionine</keyword>
<dbReference type="AlphaFoldDB" id="A0A928V6F5"/>
<feature type="active site" description="Nucleophile" evidence="5">
    <location>
        <position position="387"/>
    </location>
</feature>
<proteinExistence type="inferred from homology"/>
<dbReference type="Proteomes" id="UP000652567">
    <property type="component" value="Unassembled WGS sequence"/>
</dbReference>
<evidence type="ECO:0000256" key="4">
    <source>
        <dbReference type="ARBA" id="ARBA00022884"/>
    </source>
</evidence>
<dbReference type="PRINTS" id="PR02008">
    <property type="entry name" value="RCMTFAMILY"/>
</dbReference>